<dbReference type="InterPro" id="IPR004891">
    <property type="entry name" value="Mercury-R_MerC"/>
</dbReference>
<name>A0ABU9TJ73_9GAMM</name>
<feature type="transmembrane region" description="Helical" evidence="1">
    <location>
        <begin position="60"/>
        <end position="78"/>
    </location>
</feature>
<dbReference type="RefSeq" id="WP_342880068.1">
    <property type="nucleotide sequence ID" value="NZ_JBBMQX010000012.1"/>
</dbReference>
<sequence>MASGTACLPALRSLASALGLGFFSHFEGIAVNTLLPIFASLELLVNLYNWHKNKNHTRAVFSILGPVAVLLTLYPLWLYDWSTYLFYFGICLMVVMSVLDIVKPVREQTCNVWLIAVVETINGQCLLFALCRSTPGCHERSFKRNSFLPHYNLDDLLFTKQA</sequence>
<accession>A0ABU9TJ73</accession>
<evidence type="ECO:0000313" key="3">
    <source>
        <dbReference type="Proteomes" id="UP001457661"/>
    </source>
</evidence>
<feature type="transmembrane region" description="Helical" evidence="1">
    <location>
        <begin position="29"/>
        <end position="48"/>
    </location>
</feature>
<keyword evidence="1" id="KW-1133">Transmembrane helix</keyword>
<keyword evidence="3" id="KW-1185">Reference proteome</keyword>
<comment type="caution">
    <text evidence="2">The sequence shown here is derived from an EMBL/GenBank/DDBJ whole genome shotgun (WGS) entry which is preliminary data.</text>
</comment>
<organism evidence="2 3">
    <name type="scientific">Pseudoalteromonas arctica</name>
    <dbReference type="NCBI Taxonomy" id="394751"/>
    <lineage>
        <taxon>Bacteria</taxon>
        <taxon>Pseudomonadati</taxon>
        <taxon>Pseudomonadota</taxon>
        <taxon>Gammaproteobacteria</taxon>
        <taxon>Alteromonadales</taxon>
        <taxon>Pseudoalteromonadaceae</taxon>
        <taxon>Pseudoalteromonas</taxon>
    </lineage>
</organism>
<feature type="transmembrane region" description="Helical" evidence="1">
    <location>
        <begin position="84"/>
        <end position="102"/>
    </location>
</feature>
<reference evidence="2 3" key="1">
    <citation type="submission" date="2024-03" db="EMBL/GenBank/DDBJ databases">
        <title>Community enrichment and isolation of bacterial strains for fucoidan degradation.</title>
        <authorList>
            <person name="Sichert A."/>
        </authorList>
    </citation>
    <scope>NUCLEOTIDE SEQUENCE [LARGE SCALE GENOMIC DNA]</scope>
    <source>
        <strain evidence="2 3">AS26</strain>
    </source>
</reference>
<evidence type="ECO:0000256" key="1">
    <source>
        <dbReference type="SAM" id="Phobius"/>
    </source>
</evidence>
<proteinExistence type="predicted"/>
<protein>
    <submittedName>
        <fullName evidence="2">MerC family mercury resistance protein</fullName>
    </submittedName>
</protein>
<evidence type="ECO:0000313" key="2">
    <source>
        <dbReference type="EMBL" id="MEM5533771.1"/>
    </source>
</evidence>
<keyword evidence="1" id="KW-0812">Transmembrane</keyword>
<dbReference type="Pfam" id="PF03203">
    <property type="entry name" value="MerC"/>
    <property type="match status" value="1"/>
</dbReference>
<keyword evidence="1" id="KW-0472">Membrane</keyword>
<dbReference type="EMBL" id="JBBMQX010000012">
    <property type="protein sequence ID" value="MEM5533771.1"/>
    <property type="molecule type" value="Genomic_DNA"/>
</dbReference>
<dbReference type="Proteomes" id="UP001457661">
    <property type="component" value="Unassembled WGS sequence"/>
</dbReference>
<gene>
    <name evidence="2" type="ORF">WNY57_15140</name>
</gene>